<reference evidence="2 3" key="1">
    <citation type="journal article" date="2016" name="BMC Genomics">
        <title>Comparative genomic and transcriptomic analyses of the Fuzhuan brick tea-fermentation fungus Aspergillus cristatus.</title>
        <authorList>
            <person name="Ge Y."/>
            <person name="Wang Y."/>
            <person name="Liu Y."/>
            <person name="Tan Y."/>
            <person name="Ren X."/>
            <person name="Zhang X."/>
            <person name="Hyde K.D."/>
            <person name="Liu Y."/>
            <person name="Liu Z."/>
        </authorList>
    </citation>
    <scope>NUCLEOTIDE SEQUENCE [LARGE SCALE GENOMIC DNA]</scope>
    <source>
        <strain evidence="2 3">GZAAS20.1005</strain>
    </source>
</reference>
<dbReference type="OrthoDB" id="5388207at2759"/>
<feature type="compositionally biased region" description="Polar residues" evidence="1">
    <location>
        <begin position="135"/>
        <end position="144"/>
    </location>
</feature>
<feature type="compositionally biased region" description="Basic and acidic residues" evidence="1">
    <location>
        <begin position="280"/>
        <end position="294"/>
    </location>
</feature>
<keyword evidence="3" id="KW-1185">Reference proteome</keyword>
<feature type="compositionally biased region" description="Polar residues" evidence="1">
    <location>
        <begin position="242"/>
        <end position="255"/>
    </location>
</feature>
<feature type="compositionally biased region" description="Low complexity" evidence="1">
    <location>
        <begin position="55"/>
        <end position="68"/>
    </location>
</feature>
<feature type="compositionally biased region" description="Gly residues" evidence="1">
    <location>
        <begin position="188"/>
        <end position="217"/>
    </location>
</feature>
<organism evidence="2 3">
    <name type="scientific">Aspergillus cristatus</name>
    <name type="common">Chinese Fuzhuan brick tea-fermentation fungus</name>
    <name type="synonym">Eurotium cristatum</name>
    <dbReference type="NCBI Taxonomy" id="573508"/>
    <lineage>
        <taxon>Eukaryota</taxon>
        <taxon>Fungi</taxon>
        <taxon>Dikarya</taxon>
        <taxon>Ascomycota</taxon>
        <taxon>Pezizomycotina</taxon>
        <taxon>Eurotiomycetes</taxon>
        <taxon>Eurotiomycetidae</taxon>
        <taxon>Eurotiales</taxon>
        <taxon>Aspergillaceae</taxon>
        <taxon>Aspergillus</taxon>
        <taxon>Aspergillus subgen. Aspergillus</taxon>
    </lineage>
</organism>
<feature type="region of interest" description="Disordered" evidence="1">
    <location>
        <begin position="18"/>
        <end position="342"/>
    </location>
</feature>
<name>A0A1E3BCE1_ASPCR</name>
<sequence>METINRALDSASHVIWGETHPQHQQHGEEPLSGVQGQGKATDPYDAGNRDVQPGAPSTTSPTATTPASQKKSVQDPTGRSSEPLSPAVSEDVDSQAGGYPRPGTGNGFTSAGLASGVPEKPGLDADPALNGVDPKTQSQSQGMANATGVPEGEQRTVMENNPPGLNSRTSMGPGLGAMGEPSTAVAGGTAGGAAGAGAGIGGGAAAAGSTAGPGGSGSSTSEAAEQRASSDGASGGQAAEQRASSDSASGGQNAQYGKPNGNGGHQVSEEALKGPQAPPPREKYEFEKEMEGKPASKGAGGGGQSQPQGGKAQNGNGGHHHFKPMEKVKEKMGRATKAGTHK</sequence>
<gene>
    <name evidence="2" type="ORF">SI65_06844</name>
</gene>
<dbReference type="Proteomes" id="UP000094569">
    <property type="component" value="Unassembled WGS sequence"/>
</dbReference>
<dbReference type="VEuPathDB" id="FungiDB:SI65_06844"/>
<feature type="compositionally biased region" description="Basic and acidic residues" evidence="1">
    <location>
        <begin position="323"/>
        <end position="333"/>
    </location>
</feature>
<evidence type="ECO:0000313" key="2">
    <source>
        <dbReference type="EMBL" id="ODM18056.1"/>
    </source>
</evidence>
<evidence type="ECO:0000256" key="1">
    <source>
        <dbReference type="SAM" id="MobiDB-lite"/>
    </source>
</evidence>
<proteinExistence type="predicted"/>
<evidence type="ECO:0000313" key="3">
    <source>
        <dbReference type="Proteomes" id="UP000094569"/>
    </source>
</evidence>
<protein>
    <submittedName>
        <fullName evidence="2">Uncharacterized protein</fullName>
    </submittedName>
</protein>
<feature type="compositionally biased region" description="Low complexity" evidence="1">
    <location>
        <begin position="218"/>
        <end position="239"/>
    </location>
</feature>
<dbReference type="STRING" id="573508.A0A1E3BCE1"/>
<comment type="caution">
    <text evidence="2">The sequence shown here is derived from an EMBL/GenBank/DDBJ whole genome shotgun (WGS) entry which is preliminary data.</text>
</comment>
<feature type="compositionally biased region" description="Polar residues" evidence="1">
    <location>
        <begin position="69"/>
        <end position="83"/>
    </location>
</feature>
<accession>A0A1E3BCE1</accession>
<feature type="compositionally biased region" description="Polar residues" evidence="1">
    <location>
        <begin position="157"/>
        <end position="170"/>
    </location>
</feature>
<dbReference type="EMBL" id="JXNT01000007">
    <property type="protein sequence ID" value="ODM18056.1"/>
    <property type="molecule type" value="Genomic_DNA"/>
</dbReference>
<dbReference type="AlphaFoldDB" id="A0A1E3BCE1"/>